<evidence type="ECO:0000256" key="1">
    <source>
        <dbReference type="SAM" id="Phobius"/>
    </source>
</evidence>
<reference evidence="2 3" key="1">
    <citation type="submission" date="2023-06" db="EMBL/GenBank/DDBJ databases">
        <title>Altererythrobacter rubellus NBRC 112769 genome.</title>
        <authorList>
            <person name="Zhang K."/>
        </authorList>
    </citation>
    <scope>NUCLEOTIDE SEQUENCE [LARGE SCALE GENOMIC DNA]</scope>
    <source>
        <strain evidence="2 3">NBRC 112769</strain>
    </source>
</reference>
<dbReference type="KEGG" id="arue:QQX03_11460"/>
<keyword evidence="3" id="KW-1185">Reference proteome</keyword>
<keyword evidence="1" id="KW-0812">Transmembrane</keyword>
<feature type="transmembrane region" description="Helical" evidence="1">
    <location>
        <begin position="74"/>
        <end position="94"/>
    </location>
</feature>
<dbReference type="AlphaFoldDB" id="A0A9Y2F4W5"/>
<dbReference type="Pfam" id="PF14248">
    <property type="entry name" value="DUF4345"/>
    <property type="match status" value="1"/>
</dbReference>
<feature type="transmembrane region" description="Helical" evidence="1">
    <location>
        <begin position="7"/>
        <end position="25"/>
    </location>
</feature>
<dbReference type="InterPro" id="IPR025597">
    <property type="entry name" value="DUF4345"/>
</dbReference>
<evidence type="ECO:0000313" key="3">
    <source>
        <dbReference type="Proteomes" id="UP001231445"/>
    </source>
</evidence>
<dbReference type="EMBL" id="CP127221">
    <property type="protein sequence ID" value="WIW95528.1"/>
    <property type="molecule type" value="Genomic_DNA"/>
</dbReference>
<keyword evidence="1" id="KW-0472">Membrane</keyword>
<dbReference type="RefSeq" id="WP_285975843.1">
    <property type="nucleotide sequence ID" value="NZ_CP127221.1"/>
</dbReference>
<proteinExistence type="predicted"/>
<evidence type="ECO:0000313" key="2">
    <source>
        <dbReference type="EMBL" id="WIW95528.1"/>
    </source>
</evidence>
<name>A0A9Y2F4W5_9SPHN</name>
<protein>
    <submittedName>
        <fullName evidence="2">DUF4345 family protein</fullName>
    </submittedName>
</protein>
<dbReference type="Proteomes" id="UP001231445">
    <property type="component" value="Chromosome"/>
</dbReference>
<accession>A0A9Y2F4W5</accession>
<feature type="transmembrane region" description="Helical" evidence="1">
    <location>
        <begin position="100"/>
        <end position="117"/>
    </location>
</feature>
<organism evidence="2 3">
    <name type="scientific">Altererythrobacter rubellus</name>
    <dbReference type="NCBI Taxonomy" id="2173831"/>
    <lineage>
        <taxon>Bacteria</taxon>
        <taxon>Pseudomonadati</taxon>
        <taxon>Pseudomonadota</taxon>
        <taxon>Alphaproteobacteria</taxon>
        <taxon>Sphingomonadales</taxon>
        <taxon>Erythrobacteraceae</taxon>
        <taxon>Altererythrobacter</taxon>
    </lineage>
</organism>
<sequence>MALVLRALLFVGGLFFVLMGIGFLLDPVGSGADFGIAPKGVLGFASVRADMTAFFVVAGGCMIWGAWARKGDPLLVSAALMGIAIFGRLYTLTVDGPHDGWFLPIIVESVTVILALLGSRMLPHTALVPDEDA</sequence>
<keyword evidence="1" id="KW-1133">Transmembrane helix</keyword>
<gene>
    <name evidence="2" type="ORF">QQX03_11460</name>
</gene>
<feature type="transmembrane region" description="Helical" evidence="1">
    <location>
        <begin position="45"/>
        <end position="67"/>
    </location>
</feature>